<dbReference type="SUPFAM" id="SSF51735">
    <property type="entry name" value="NAD(P)-binding Rossmann-fold domains"/>
    <property type="match status" value="1"/>
</dbReference>
<feature type="transmembrane region" description="Helical" evidence="1">
    <location>
        <begin position="6"/>
        <end position="25"/>
    </location>
</feature>
<keyword evidence="1" id="KW-0812">Transmembrane</keyword>
<dbReference type="Proteomes" id="UP000236333">
    <property type="component" value="Unassembled WGS sequence"/>
</dbReference>
<reference evidence="2 3" key="1">
    <citation type="journal article" date="2017" name="Mol. Biol. Evol.">
        <title>The 4-celled Tetrabaena socialis nuclear genome reveals the essential components for genetic control of cell number at the origin of multicellularity in the volvocine lineage.</title>
        <authorList>
            <person name="Featherston J."/>
            <person name="Arakaki Y."/>
            <person name="Hanschen E.R."/>
            <person name="Ferris P.J."/>
            <person name="Michod R.E."/>
            <person name="Olson B.J.S.C."/>
            <person name="Nozaki H."/>
            <person name="Durand P.M."/>
        </authorList>
    </citation>
    <scope>NUCLEOTIDE SEQUENCE [LARGE SCALE GENOMIC DNA]</scope>
    <source>
        <strain evidence="2 3">NIES-571</strain>
    </source>
</reference>
<protein>
    <submittedName>
        <fullName evidence="2">Uncharacterized protein</fullName>
    </submittedName>
</protein>
<dbReference type="Gene3D" id="3.40.50.720">
    <property type="entry name" value="NAD(P)-binding Rossmann-like Domain"/>
    <property type="match status" value="1"/>
</dbReference>
<accession>A0A2J8AB09</accession>
<evidence type="ECO:0000256" key="1">
    <source>
        <dbReference type="SAM" id="Phobius"/>
    </source>
</evidence>
<dbReference type="InterPro" id="IPR036291">
    <property type="entry name" value="NAD(P)-bd_dom_sf"/>
</dbReference>
<proteinExistence type="predicted"/>
<evidence type="ECO:0000313" key="3">
    <source>
        <dbReference type="Proteomes" id="UP000236333"/>
    </source>
</evidence>
<keyword evidence="3" id="KW-1185">Reference proteome</keyword>
<sequence>MDTLVTVCAIIGAIAIKVLFFFLYARLSADKAPKKAVPYEVVQKGDEPGGKQIKRILGIASSALEGKPFIAPGHVRVPFVWVEDAARAHVDAVEQLLFPQPGAPRIHGRAYHLCHDPVRDPFLYREFGGAALLQASLDAKHEAVRAAEEAAGVRGPPPPTVNAYNMKINGGISYGIIRRLALVNYWLGQRLGFTLIDATLTPVALRYAANHWPCDVADARRLLGWEATPWRVVAARLGEEALETMPSARRRYVAWPAGGSGAGAGGGKAKVA</sequence>
<gene>
    <name evidence="2" type="ORF">TSOC_003687</name>
</gene>
<dbReference type="OrthoDB" id="10058185at2759"/>
<keyword evidence="1" id="KW-1133">Transmembrane helix</keyword>
<comment type="caution">
    <text evidence="2">The sequence shown here is derived from an EMBL/GenBank/DDBJ whole genome shotgun (WGS) entry which is preliminary data.</text>
</comment>
<organism evidence="2 3">
    <name type="scientific">Tetrabaena socialis</name>
    <dbReference type="NCBI Taxonomy" id="47790"/>
    <lineage>
        <taxon>Eukaryota</taxon>
        <taxon>Viridiplantae</taxon>
        <taxon>Chlorophyta</taxon>
        <taxon>core chlorophytes</taxon>
        <taxon>Chlorophyceae</taxon>
        <taxon>CS clade</taxon>
        <taxon>Chlamydomonadales</taxon>
        <taxon>Tetrabaenaceae</taxon>
        <taxon>Tetrabaena</taxon>
    </lineage>
</organism>
<name>A0A2J8AB09_9CHLO</name>
<evidence type="ECO:0000313" key="2">
    <source>
        <dbReference type="EMBL" id="PNH09705.1"/>
    </source>
</evidence>
<dbReference type="AlphaFoldDB" id="A0A2J8AB09"/>
<keyword evidence="1" id="KW-0472">Membrane</keyword>
<dbReference type="EMBL" id="PGGS01000081">
    <property type="protein sequence ID" value="PNH09705.1"/>
    <property type="molecule type" value="Genomic_DNA"/>
</dbReference>